<reference evidence="1" key="1">
    <citation type="submission" date="2021-12" db="EMBL/GenBank/DDBJ databases">
        <title>Prjna785345.</title>
        <authorList>
            <person name="Rujirawat T."/>
            <person name="Krajaejun T."/>
        </authorList>
    </citation>
    <scope>NUCLEOTIDE SEQUENCE</scope>
    <source>
        <strain evidence="1">Pi057C3</strain>
    </source>
</reference>
<keyword evidence="2" id="KW-1185">Reference proteome</keyword>
<protein>
    <submittedName>
        <fullName evidence="1">Uncharacterized protein</fullName>
    </submittedName>
</protein>
<dbReference type="AlphaFoldDB" id="A0AAD5LQ41"/>
<sequence>MLNDVDWLTERVQSLEATQSQLLDTLVTVGHALVSMELRVSPSQPEARELREQLEQIHNAIRMAARSPVALVRAHRRHRTVAVPGRPRPIIPQERRRVSVAGFEHNTTRGAVEAMTDAPKISSRMVMTDMRGRRSVAGDSLLTMDASLQSRVRLTSHLDVLKAPATSFKVEDI</sequence>
<proteinExistence type="predicted"/>
<evidence type="ECO:0000313" key="2">
    <source>
        <dbReference type="Proteomes" id="UP001209570"/>
    </source>
</evidence>
<gene>
    <name evidence="1" type="ORF">P43SY_011440</name>
</gene>
<name>A0AAD5LQ41_PYTIN</name>
<accession>A0AAD5LQ41</accession>
<evidence type="ECO:0000313" key="1">
    <source>
        <dbReference type="EMBL" id="KAJ0390105.1"/>
    </source>
</evidence>
<comment type="caution">
    <text evidence="1">The sequence shown here is derived from an EMBL/GenBank/DDBJ whole genome shotgun (WGS) entry which is preliminary data.</text>
</comment>
<dbReference type="EMBL" id="JAKCXM010002605">
    <property type="protein sequence ID" value="KAJ0390105.1"/>
    <property type="molecule type" value="Genomic_DNA"/>
</dbReference>
<organism evidence="1 2">
    <name type="scientific">Pythium insidiosum</name>
    <name type="common">Pythiosis disease agent</name>
    <dbReference type="NCBI Taxonomy" id="114742"/>
    <lineage>
        <taxon>Eukaryota</taxon>
        <taxon>Sar</taxon>
        <taxon>Stramenopiles</taxon>
        <taxon>Oomycota</taxon>
        <taxon>Peronosporomycetes</taxon>
        <taxon>Pythiales</taxon>
        <taxon>Pythiaceae</taxon>
        <taxon>Pythium</taxon>
    </lineage>
</organism>
<dbReference type="Proteomes" id="UP001209570">
    <property type="component" value="Unassembled WGS sequence"/>
</dbReference>